<organism evidence="10 11">
    <name type="scientific">Chlamydia pecorum (strain ATCC VR-628 / DSM 29919 / E58)</name>
    <name type="common">Chlamydophila pecorum</name>
    <dbReference type="NCBI Taxonomy" id="331635"/>
    <lineage>
        <taxon>Bacteria</taxon>
        <taxon>Pseudomonadati</taxon>
        <taxon>Chlamydiota</taxon>
        <taxon>Chlamydiia</taxon>
        <taxon>Chlamydiales</taxon>
        <taxon>Chlamydiaceae</taxon>
        <taxon>Chlamydia/Chlamydophila group</taxon>
        <taxon>Chlamydia</taxon>
    </lineage>
</organism>
<dbReference type="GO" id="GO:0004176">
    <property type="term" value="F:ATP-dependent peptidase activity"/>
    <property type="evidence" value="ECO:0007669"/>
    <property type="project" value="InterPro"/>
</dbReference>
<gene>
    <name evidence="7" type="primary">clpP</name>
    <name evidence="10" type="ordered locus">G5S_0552</name>
</gene>
<evidence type="ECO:0000256" key="4">
    <source>
        <dbReference type="ARBA" id="ARBA00022801"/>
    </source>
</evidence>
<keyword evidence="11" id="KW-1185">Reference proteome</keyword>
<dbReference type="AlphaFoldDB" id="A0AA34RD24"/>
<sequence>MNSMPDGEALRLRDCLEKQILSNRRVFFCEPVTEKSAADAIRKLWYLEMTDPGKPITFVINSPGGSVDAGFAIWDQIKMLTSPVTTVVTGLAASMGSVLSLCAAPGRRFATPHSRIMIHQPSIGGPITGQATDLDIHAREILKTKARIVDVYVEATHQPRDVIEKAIDRDMWMTADEAKDFGLLDGILFSFNDL</sequence>
<dbReference type="EC" id="3.4.21.92" evidence="7"/>
<dbReference type="GO" id="GO:0006515">
    <property type="term" value="P:protein quality control for misfolded or incompletely synthesized proteins"/>
    <property type="evidence" value="ECO:0007669"/>
    <property type="project" value="TreeGrafter"/>
</dbReference>
<dbReference type="HAMAP" id="MF_00444">
    <property type="entry name" value="ClpP"/>
    <property type="match status" value="1"/>
</dbReference>
<dbReference type="PANTHER" id="PTHR10381:SF11">
    <property type="entry name" value="ATP-DEPENDENT CLP PROTEASE PROTEOLYTIC SUBUNIT, MITOCHONDRIAL"/>
    <property type="match status" value="1"/>
</dbReference>
<evidence type="ECO:0000256" key="1">
    <source>
        <dbReference type="ARBA" id="ARBA00007039"/>
    </source>
</evidence>
<feature type="active site" evidence="7 8">
    <location>
        <position position="119"/>
    </location>
</feature>
<dbReference type="SUPFAM" id="SSF52096">
    <property type="entry name" value="ClpP/crotonase"/>
    <property type="match status" value="1"/>
</dbReference>
<dbReference type="PANTHER" id="PTHR10381">
    <property type="entry name" value="ATP-DEPENDENT CLP PROTEASE PROTEOLYTIC SUBUNIT"/>
    <property type="match status" value="1"/>
</dbReference>
<dbReference type="InterPro" id="IPR033135">
    <property type="entry name" value="ClpP_His_AS"/>
</dbReference>
<dbReference type="PRINTS" id="PR00127">
    <property type="entry name" value="CLPPROTEASEP"/>
</dbReference>
<evidence type="ECO:0000313" key="11">
    <source>
        <dbReference type="Proteomes" id="UP000008305"/>
    </source>
</evidence>
<reference evidence="10 11" key="1">
    <citation type="journal article" date="2011" name="J. Bacteriol.">
        <title>Genome sequence of the obligate intracellular animal pathogen Chlamydia pecorum E58.</title>
        <authorList>
            <person name="Mojica S."/>
            <person name="Huot Creasy H."/>
            <person name="Daugherty S."/>
            <person name="Read T.D."/>
            <person name="Kim T."/>
            <person name="Kaltenboeck B."/>
            <person name="Bavoil P."/>
            <person name="Myers G.S."/>
        </authorList>
    </citation>
    <scope>NUCLEOTIDE SEQUENCE [LARGE SCALE GENOMIC DNA]</scope>
    <source>
        <strain evidence="10 11">E58</strain>
    </source>
</reference>
<dbReference type="NCBIfam" id="NF009205">
    <property type="entry name" value="PRK12553.1"/>
    <property type="match status" value="1"/>
</dbReference>
<comment type="subunit">
    <text evidence="7">Fourteen ClpP subunits assemble into 2 heptameric rings which stack back to back to give a disk-like structure with a central cavity, resembling the structure of eukaryotic proteasomes.</text>
</comment>
<dbReference type="GO" id="GO:0004252">
    <property type="term" value="F:serine-type endopeptidase activity"/>
    <property type="evidence" value="ECO:0007669"/>
    <property type="project" value="UniProtKB-UniRule"/>
</dbReference>
<dbReference type="EMBL" id="CP002608">
    <property type="protein sequence ID" value="AEB41527.1"/>
    <property type="molecule type" value="Genomic_DNA"/>
</dbReference>
<evidence type="ECO:0000256" key="2">
    <source>
        <dbReference type="ARBA" id="ARBA00022490"/>
    </source>
</evidence>
<dbReference type="CDD" id="cd07017">
    <property type="entry name" value="S14_ClpP_2"/>
    <property type="match status" value="1"/>
</dbReference>
<dbReference type="Gene3D" id="3.90.226.10">
    <property type="entry name" value="2-enoyl-CoA Hydratase, Chain A, domain 1"/>
    <property type="match status" value="1"/>
</dbReference>
<comment type="catalytic activity">
    <reaction evidence="6 7 8">
        <text>Hydrolysis of proteins to small peptides in the presence of ATP and magnesium. alpha-casein is the usual test substrate. In the absence of ATP, only oligopeptides shorter than five residues are hydrolyzed (such as succinyl-Leu-Tyr-|-NHMec, and Leu-Tyr-Leu-|-Tyr-Trp, in which cleavage of the -Tyr-|-Leu- and -Tyr-|-Trp bonds also occurs).</text>
        <dbReference type="EC" id="3.4.21.92"/>
    </reaction>
</comment>
<evidence type="ECO:0000256" key="3">
    <source>
        <dbReference type="ARBA" id="ARBA00022670"/>
    </source>
</evidence>
<keyword evidence="5 7" id="KW-0720">Serine protease</keyword>
<protein>
    <recommendedName>
        <fullName evidence="7 9">ATP-dependent Clp protease proteolytic subunit</fullName>
        <ecNumber evidence="7">3.4.21.92</ecNumber>
    </recommendedName>
    <alternativeName>
        <fullName evidence="7">Endopeptidase Clp</fullName>
    </alternativeName>
</protein>
<dbReference type="GO" id="GO:0005737">
    <property type="term" value="C:cytoplasm"/>
    <property type="evidence" value="ECO:0007669"/>
    <property type="project" value="UniProtKB-SubCell"/>
</dbReference>
<comment type="function">
    <text evidence="7">Cleaves peptides in various proteins in a process that requires ATP hydrolysis. Has a chymotrypsin-like activity. Plays a major role in the degradation of misfolded proteins.</text>
</comment>
<dbReference type="InterPro" id="IPR029045">
    <property type="entry name" value="ClpP/crotonase-like_dom_sf"/>
</dbReference>
<keyword evidence="4 7" id="KW-0378">Hydrolase</keyword>
<dbReference type="Proteomes" id="UP000008305">
    <property type="component" value="Chromosome"/>
</dbReference>
<feature type="active site" description="Nucleophile" evidence="7">
    <location>
        <position position="94"/>
    </location>
</feature>
<dbReference type="Pfam" id="PF00574">
    <property type="entry name" value="CLP_protease"/>
    <property type="match status" value="1"/>
</dbReference>
<evidence type="ECO:0000256" key="8">
    <source>
        <dbReference type="PROSITE-ProRule" id="PRU10086"/>
    </source>
</evidence>
<comment type="subcellular location">
    <subcellularLocation>
        <location evidence="7">Cytoplasm</location>
    </subcellularLocation>
</comment>
<dbReference type="FunFam" id="3.90.226.10:FF:000055">
    <property type="entry name" value="ATP-dependent Clp protease proteolytic subunit"/>
    <property type="match status" value="1"/>
</dbReference>
<evidence type="ECO:0000256" key="6">
    <source>
        <dbReference type="ARBA" id="ARBA00034021"/>
    </source>
</evidence>
<dbReference type="InterPro" id="IPR001907">
    <property type="entry name" value="ClpP"/>
</dbReference>
<evidence type="ECO:0000256" key="7">
    <source>
        <dbReference type="HAMAP-Rule" id="MF_00444"/>
    </source>
</evidence>
<dbReference type="InterPro" id="IPR023562">
    <property type="entry name" value="ClpP/TepA"/>
</dbReference>
<keyword evidence="3 7" id="KW-0645">Protease</keyword>
<accession>A0AA34RD24</accession>
<dbReference type="PROSITE" id="PS00382">
    <property type="entry name" value="CLP_PROTEASE_HIS"/>
    <property type="match status" value="1"/>
</dbReference>
<dbReference type="GO" id="GO:0009368">
    <property type="term" value="C:endopeptidase Clp complex"/>
    <property type="evidence" value="ECO:0007669"/>
    <property type="project" value="TreeGrafter"/>
</dbReference>
<name>A0AA34RD24_CHLPE</name>
<evidence type="ECO:0000256" key="5">
    <source>
        <dbReference type="ARBA" id="ARBA00022825"/>
    </source>
</evidence>
<proteinExistence type="inferred from homology"/>
<keyword evidence="2 7" id="KW-0963">Cytoplasm</keyword>
<comment type="similarity">
    <text evidence="1 7 9">Belongs to the peptidase S14 family.</text>
</comment>
<evidence type="ECO:0000256" key="9">
    <source>
        <dbReference type="RuleBase" id="RU003567"/>
    </source>
</evidence>
<evidence type="ECO:0000313" key="10">
    <source>
        <dbReference type="EMBL" id="AEB41527.1"/>
    </source>
</evidence>
<dbReference type="GO" id="GO:0051117">
    <property type="term" value="F:ATPase binding"/>
    <property type="evidence" value="ECO:0007669"/>
    <property type="project" value="TreeGrafter"/>
</dbReference>
<dbReference type="KEGG" id="cpm:G5S_0552"/>